<dbReference type="AlphaFoldDB" id="A0AA97A562"/>
<protein>
    <recommendedName>
        <fullName evidence="10">Signal recognition particle 54 kDa protein</fullName>
        <shortName evidence="10">SRP54</shortName>
        <ecNumber evidence="10">3.6.5.4</ecNumber>
    </recommendedName>
</protein>
<evidence type="ECO:0000256" key="6">
    <source>
        <dbReference type="ARBA" id="ARBA00023134"/>
    </source>
</evidence>
<evidence type="ECO:0000256" key="8">
    <source>
        <dbReference type="ARBA" id="ARBA00023274"/>
    </source>
</evidence>
<evidence type="ECO:0000256" key="1">
    <source>
        <dbReference type="ARBA" id="ARBA00005450"/>
    </source>
</evidence>
<dbReference type="SMART" id="SM00382">
    <property type="entry name" value="AAA"/>
    <property type="match status" value="1"/>
</dbReference>
<comment type="domain">
    <text evidence="10">Composed of three domains: the N-terminal N domain, which is responsible for interactions with the ribosome, the central G domain, which binds GTP, and the C-terminal M domain, which binds the RNA and the signal sequence of the RNC.</text>
</comment>
<dbReference type="InterPro" id="IPR042101">
    <property type="entry name" value="SRP54_N_sf"/>
</dbReference>
<feature type="binding site" evidence="10">
    <location>
        <begin position="184"/>
        <end position="188"/>
    </location>
    <ligand>
        <name>GTP</name>
        <dbReference type="ChEBI" id="CHEBI:37565"/>
    </ligand>
</feature>
<dbReference type="EC" id="3.6.5.4" evidence="10"/>
<dbReference type="GO" id="GO:0048500">
    <property type="term" value="C:signal recognition particle"/>
    <property type="evidence" value="ECO:0007669"/>
    <property type="project" value="UniProtKB-UniRule"/>
</dbReference>
<dbReference type="GO" id="GO:0008312">
    <property type="term" value="F:7S RNA binding"/>
    <property type="evidence" value="ECO:0007669"/>
    <property type="project" value="UniProtKB-UniRule"/>
</dbReference>
<keyword evidence="5 10" id="KW-0694">RNA-binding</keyword>
<organism evidence="12 13">
    <name type="scientific">Methanolapillus ohkumae</name>
    <dbReference type="NCBI Taxonomy" id="3028298"/>
    <lineage>
        <taxon>Archaea</taxon>
        <taxon>Methanobacteriati</taxon>
        <taxon>Methanobacteriota</taxon>
        <taxon>Stenosarchaea group</taxon>
        <taxon>Methanomicrobia</taxon>
        <taxon>Methanosarcinales</taxon>
        <taxon>Methanosarcinaceae</taxon>
        <taxon>Methanolapillus</taxon>
    </lineage>
</organism>
<comment type="function">
    <text evidence="10">Involved in targeting and insertion of nascent membrane proteins into the cytoplasmic membrane. Binds to the hydrophobic signal sequence of the ribosome-nascent chain (RNC) as it emerges from the ribosomes. The SRP-RNC complex is then targeted to the cytoplasmic membrane where it interacts with the SRP receptor FtsY.</text>
</comment>
<dbReference type="FunFam" id="3.40.50.300:FF:000022">
    <property type="entry name" value="Signal recognition particle 54 kDa subunit"/>
    <property type="match status" value="1"/>
</dbReference>
<dbReference type="InterPro" id="IPR013822">
    <property type="entry name" value="Signal_recog_particl_SRP54_hlx"/>
</dbReference>
<name>A0AA97A562_9EURY</name>
<comment type="catalytic activity">
    <reaction evidence="10">
        <text>GTP + H2O = GDP + phosphate + H(+)</text>
        <dbReference type="Rhea" id="RHEA:19669"/>
        <dbReference type="ChEBI" id="CHEBI:15377"/>
        <dbReference type="ChEBI" id="CHEBI:15378"/>
        <dbReference type="ChEBI" id="CHEBI:37565"/>
        <dbReference type="ChEBI" id="CHEBI:43474"/>
        <dbReference type="ChEBI" id="CHEBI:58189"/>
        <dbReference type="EC" id="3.6.5.4"/>
    </reaction>
</comment>
<evidence type="ECO:0000256" key="9">
    <source>
        <dbReference type="ARBA" id="ARBA00064051"/>
    </source>
</evidence>
<dbReference type="SUPFAM" id="SSF47364">
    <property type="entry name" value="Domain of the SRP/SRP receptor G-proteins"/>
    <property type="match status" value="1"/>
</dbReference>
<gene>
    <name evidence="12" type="primary">ffh</name>
    <name evidence="10" type="synonym">srp54</name>
    <name evidence="12" type="ORF">MsAm2_01080</name>
</gene>
<keyword evidence="3 10" id="KW-0547">Nucleotide-binding</keyword>
<dbReference type="InterPro" id="IPR022941">
    <property type="entry name" value="SRP54"/>
</dbReference>
<feature type="domain" description="SRP54-type proteins GTP-binding" evidence="11">
    <location>
        <begin position="263"/>
        <end position="276"/>
    </location>
</feature>
<keyword evidence="8 10" id="KW-0687">Ribonucleoprotein</keyword>
<comment type="similarity">
    <text evidence="1 10">Belongs to the GTP-binding SRP family. SRP54 subfamily.</text>
</comment>
<dbReference type="PANTHER" id="PTHR11564">
    <property type="entry name" value="SIGNAL RECOGNITION PARTICLE 54K PROTEIN SRP54"/>
    <property type="match status" value="1"/>
</dbReference>
<dbReference type="InterPro" id="IPR003593">
    <property type="entry name" value="AAA+_ATPase"/>
</dbReference>
<dbReference type="RefSeq" id="WP_338097875.1">
    <property type="nucleotide sequence ID" value="NZ_CP131061.1"/>
</dbReference>
<comment type="subcellular location">
    <subcellularLocation>
        <location evidence="10">Cytoplasm</location>
    </subcellularLocation>
    <text evidence="10">The SRP-RNC complex is targeted to the cytoplasmic membrane.</text>
</comment>
<evidence type="ECO:0000256" key="5">
    <source>
        <dbReference type="ARBA" id="ARBA00022884"/>
    </source>
</evidence>
<evidence type="ECO:0000313" key="13">
    <source>
        <dbReference type="Proteomes" id="UP001304970"/>
    </source>
</evidence>
<comment type="subunit">
    <text evidence="9 10">Part of the signal recognition particle protein translocation system, which is composed of SRP and FtsY. Archaeal SRP consists of a 7S RNA molecule of 300 nucleotides and two protein subunits: SRP54 and SRP19.</text>
</comment>
<dbReference type="HAMAP" id="MF_00306">
    <property type="entry name" value="SRP54"/>
    <property type="match status" value="1"/>
</dbReference>
<evidence type="ECO:0000256" key="3">
    <source>
        <dbReference type="ARBA" id="ARBA00022741"/>
    </source>
</evidence>
<dbReference type="EMBL" id="CP131061">
    <property type="protein sequence ID" value="WNY26348.1"/>
    <property type="molecule type" value="Genomic_DNA"/>
</dbReference>
<keyword evidence="13" id="KW-1185">Reference proteome</keyword>
<dbReference type="CDD" id="cd17875">
    <property type="entry name" value="SRP54_G"/>
    <property type="match status" value="1"/>
</dbReference>
<dbReference type="PANTHER" id="PTHR11564:SF5">
    <property type="entry name" value="SIGNAL RECOGNITION PARTICLE SUBUNIT SRP54"/>
    <property type="match status" value="1"/>
</dbReference>
<feature type="binding site" evidence="10">
    <location>
        <begin position="242"/>
        <end position="245"/>
    </location>
    <ligand>
        <name>GTP</name>
        <dbReference type="ChEBI" id="CHEBI:37565"/>
    </ligand>
</feature>
<keyword evidence="6 10" id="KW-0342">GTP-binding</keyword>
<accession>A0AA97A562</accession>
<dbReference type="SMART" id="SM00962">
    <property type="entry name" value="SRP54"/>
    <property type="match status" value="1"/>
</dbReference>
<dbReference type="InterPro" id="IPR000897">
    <property type="entry name" value="SRP54_GTPase_dom"/>
</dbReference>
<dbReference type="GO" id="GO:0005525">
    <property type="term" value="F:GTP binding"/>
    <property type="evidence" value="ECO:0007669"/>
    <property type="project" value="UniProtKB-UniRule"/>
</dbReference>
<dbReference type="Gene3D" id="3.40.50.300">
    <property type="entry name" value="P-loop containing nucleotide triphosphate hydrolases"/>
    <property type="match status" value="1"/>
</dbReference>
<dbReference type="InterPro" id="IPR027417">
    <property type="entry name" value="P-loop_NTPase"/>
</dbReference>
<proteinExistence type="inferred from homology"/>
<dbReference type="SUPFAM" id="SSF52540">
    <property type="entry name" value="P-loop containing nucleoside triphosphate hydrolases"/>
    <property type="match status" value="1"/>
</dbReference>
<dbReference type="GeneID" id="89227504"/>
<dbReference type="Pfam" id="PF02881">
    <property type="entry name" value="SRP54_N"/>
    <property type="match status" value="1"/>
</dbReference>
<evidence type="ECO:0000256" key="10">
    <source>
        <dbReference type="HAMAP-Rule" id="MF_00306"/>
    </source>
</evidence>
<keyword evidence="7 10" id="KW-0733">Signal recognition particle</keyword>
<dbReference type="GO" id="GO:0006614">
    <property type="term" value="P:SRP-dependent cotranslational protein targeting to membrane"/>
    <property type="evidence" value="ECO:0007669"/>
    <property type="project" value="InterPro"/>
</dbReference>
<dbReference type="Proteomes" id="UP001304970">
    <property type="component" value="Chromosome"/>
</dbReference>
<dbReference type="Pfam" id="PF02978">
    <property type="entry name" value="SRP_SPB"/>
    <property type="match status" value="1"/>
</dbReference>
<keyword evidence="4 10" id="KW-0378">Hydrolase</keyword>
<dbReference type="PROSITE" id="PS00300">
    <property type="entry name" value="SRP54"/>
    <property type="match status" value="1"/>
</dbReference>
<dbReference type="InterPro" id="IPR036891">
    <property type="entry name" value="Signal_recog_part_SRP54_M_sf"/>
</dbReference>
<dbReference type="SMART" id="SM00963">
    <property type="entry name" value="SRP54_N"/>
    <property type="match status" value="1"/>
</dbReference>
<dbReference type="GO" id="GO:0003924">
    <property type="term" value="F:GTPase activity"/>
    <property type="evidence" value="ECO:0007669"/>
    <property type="project" value="UniProtKB-UniRule"/>
</dbReference>
<evidence type="ECO:0000256" key="2">
    <source>
        <dbReference type="ARBA" id="ARBA00022490"/>
    </source>
</evidence>
<reference evidence="12 13" key="1">
    <citation type="submission" date="2023-07" db="EMBL/GenBank/DDBJ databases">
        <title>Closed genome sequence of Methanosarcinaceae archaeon Am2.</title>
        <authorList>
            <person name="Poehlein A."/>
            <person name="Protasov E."/>
            <person name="Platt K."/>
            <person name="Reeh H."/>
            <person name="Daniel R."/>
            <person name="Brune A."/>
        </authorList>
    </citation>
    <scope>NUCLEOTIDE SEQUENCE [LARGE SCALE GENOMIC DNA]</scope>
    <source>
        <strain evidence="12 13">Am2</strain>
    </source>
</reference>
<dbReference type="Pfam" id="PF00448">
    <property type="entry name" value="SRP54"/>
    <property type="match status" value="1"/>
</dbReference>
<feature type="binding site" evidence="10">
    <location>
        <begin position="104"/>
        <end position="111"/>
    </location>
    <ligand>
        <name>GTP</name>
        <dbReference type="ChEBI" id="CHEBI:37565"/>
    </ligand>
</feature>
<keyword evidence="2 10" id="KW-0963">Cytoplasm</keyword>
<dbReference type="Gene3D" id="1.20.120.140">
    <property type="entry name" value="Signal recognition particle SRP54, nucleotide-binding domain"/>
    <property type="match status" value="1"/>
</dbReference>
<evidence type="ECO:0000256" key="4">
    <source>
        <dbReference type="ARBA" id="ARBA00022801"/>
    </source>
</evidence>
<evidence type="ECO:0000256" key="7">
    <source>
        <dbReference type="ARBA" id="ARBA00023135"/>
    </source>
</evidence>
<evidence type="ECO:0000259" key="11">
    <source>
        <dbReference type="PROSITE" id="PS00300"/>
    </source>
</evidence>
<dbReference type="InterPro" id="IPR036225">
    <property type="entry name" value="SRP/SRP_N"/>
</dbReference>
<dbReference type="SUPFAM" id="SSF47446">
    <property type="entry name" value="Signal peptide-binding domain"/>
    <property type="match status" value="1"/>
</dbReference>
<dbReference type="InterPro" id="IPR004125">
    <property type="entry name" value="Signal_recog_particle_SRP54_M"/>
</dbReference>
<dbReference type="Gene3D" id="1.10.260.30">
    <property type="entry name" value="Signal recognition particle, SRP54 subunit, M-domain"/>
    <property type="match status" value="1"/>
</dbReference>
<sequence length="456" mass="49747">MVMDKLGDSLQGALRKLIGANRIDENVVNEVVKDIQRALLTSDVNVKLVMDMSKRIKERSLKEEPQKGADPREHVVRIVYQEMIGIMGKGATIDLKPQTIMMVGLQGSGKTTSVSKLARWFQKKGLKPAVIGADNFRPGAYQQLKILCDKLNVHFYGEEGETDAVGIVKRGLKEIEKYDIKIIDTAGRHALEADLIAEMEAINAIANPDQKFLVLDAAIGQQAGVQAKAFNDAVGITGIIITKLDGTAKGGGALSAVSEINAPIAFIGTGETPDDFERFDADRFISRLLGMGDLQSLLEKVQESMKESDLNVENIMKGRFTLNDMYAQLEAMNKMGPLKQVMKMLPLGSMGLGGAKLSDKDLDETGQKMKVYKVIMDSMTEGELNDPKIISAARIKRIAMGSGRSPDDIRELLKYHKNMQNAFKNFAGKGGGRSMQKMMKKGGMGGMGDLGGNMPF</sequence>
<evidence type="ECO:0000313" key="12">
    <source>
        <dbReference type="EMBL" id="WNY26348.1"/>
    </source>
</evidence>